<feature type="transmembrane region" description="Helical" evidence="4">
    <location>
        <begin position="787"/>
        <end position="808"/>
    </location>
</feature>
<accession>A0ABN8MTM4</accession>
<proteinExistence type="predicted"/>
<dbReference type="Proteomes" id="UP001159427">
    <property type="component" value="Unassembled WGS sequence"/>
</dbReference>
<gene>
    <name evidence="6" type="ORF">PEVE_00039354</name>
</gene>
<feature type="transmembrane region" description="Helical" evidence="4">
    <location>
        <begin position="748"/>
        <end position="767"/>
    </location>
</feature>
<dbReference type="SMART" id="SM00369">
    <property type="entry name" value="LRR_TYP"/>
    <property type="match status" value="4"/>
</dbReference>
<dbReference type="Gene3D" id="2.10.50.10">
    <property type="entry name" value="Tumor Necrosis Factor Receptor, subunit A, domain 2"/>
    <property type="match status" value="1"/>
</dbReference>
<dbReference type="Pfam" id="PF13855">
    <property type="entry name" value="LRR_8"/>
    <property type="match status" value="2"/>
</dbReference>
<dbReference type="InterPro" id="IPR001611">
    <property type="entry name" value="Leu-rich_rpt"/>
</dbReference>
<protein>
    <recommendedName>
        <fullName evidence="5">Tyrosine-protein kinase ephrin type A/B receptor-like domain-containing protein</fullName>
    </recommendedName>
</protein>
<keyword evidence="7" id="KW-1185">Reference proteome</keyword>
<feature type="transmembrane region" description="Helical" evidence="4">
    <location>
        <begin position="522"/>
        <end position="546"/>
    </location>
</feature>
<feature type="transmembrane region" description="Helical" evidence="4">
    <location>
        <begin position="635"/>
        <end position="658"/>
    </location>
</feature>
<keyword evidence="4" id="KW-0472">Membrane</keyword>
<feature type="region of interest" description="Disordered" evidence="3">
    <location>
        <begin position="984"/>
        <end position="1024"/>
    </location>
</feature>
<evidence type="ECO:0000256" key="4">
    <source>
        <dbReference type="SAM" id="Phobius"/>
    </source>
</evidence>
<comment type="caution">
    <text evidence="6">The sequence shown here is derived from an EMBL/GenBank/DDBJ whole genome shotgun (WGS) entry which is preliminary data.</text>
</comment>
<dbReference type="InterPro" id="IPR003591">
    <property type="entry name" value="Leu-rich_rpt_typical-subtyp"/>
</dbReference>
<evidence type="ECO:0000256" key="3">
    <source>
        <dbReference type="SAM" id="MobiDB-lite"/>
    </source>
</evidence>
<evidence type="ECO:0000313" key="6">
    <source>
        <dbReference type="EMBL" id="CAH3034134.1"/>
    </source>
</evidence>
<keyword evidence="1" id="KW-0433">Leucine-rich repeat</keyword>
<dbReference type="InterPro" id="IPR011641">
    <property type="entry name" value="Tyr-kin_ephrin_A/B_rcpt-like"/>
</dbReference>
<evidence type="ECO:0000259" key="5">
    <source>
        <dbReference type="Pfam" id="PF07699"/>
    </source>
</evidence>
<dbReference type="InterPro" id="IPR009030">
    <property type="entry name" value="Growth_fac_rcpt_cys_sf"/>
</dbReference>
<keyword evidence="4" id="KW-1133">Transmembrane helix</keyword>
<keyword evidence="2" id="KW-0677">Repeat</keyword>
<dbReference type="PANTHER" id="PTHR24366">
    <property type="entry name" value="IG(IMMUNOGLOBULIN) AND LRR(LEUCINE RICH REPEAT) DOMAINS"/>
    <property type="match status" value="1"/>
</dbReference>
<dbReference type="EMBL" id="CALNXI010000693">
    <property type="protein sequence ID" value="CAH3034134.1"/>
    <property type="molecule type" value="Genomic_DNA"/>
</dbReference>
<organism evidence="6 7">
    <name type="scientific">Porites evermanni</name>
    <dbReference type="NCBI Taxonomy" id="104178"/>
    <lineage>
        <taxon>Eukaryota</taxon>
        <taxon>Metazoa</taxon>
        <taxon>Cnidaria</taxon>
        <taxon>Anthozoa</taxon>
        <taxon>Hexacorallia</taxon>
        <taxon>Scleractinia</taxon>
        <taxon>Fungiina</taxon>
        <taxon>Poritidae</taxon>
        <taxon>Porites</taxon>
    </lineage>
</organism>
<name>A0ABN8MTM4_9CNID</name>
<dbReference type="SUPFAM" id="SSF52058">
    <property type="entry name" value="L domain-like"/>
    <property type="match status" value="1"/>
</dbReference>
<evidence type="ECO:0000256" key="1">
    <source>
        <dbReference type="ARBA" id="ARBA00022614"/>
    </source>
</evidence>
<dbReference type="Pfam" id="PF07699">
    <property type="entry name" value="Ephrin_rec_like"/>
    <property type="match status" value="1"/>
</dbReference>
<dbReference type="SMART" id="SM01411">
    <property type="entry name" value="Ephrin_rec_like"/>
    <property type="match status" value="3"/>
</dbReference>
<feature type="non-terminal residue" evidence="6">
    <location>
        <position position="1"/>
    </location>
</feature>
<feature type="domain" description="Tyrosine-protein kinase ephrin type A/B receptor-like" evidence="5">
    <location>
        <begin position="209"/>
        <end position="238"/>
    </location>
</feature>
<dbReference type="Gene3D" id="3.80.10.10">
    <property type="entry name" value="Ribonuclease Inhibitor"/>
    <property type="match status" value="1"/>
</dbReference>
<dbReference type="InterPro" id="IPR032675">
    <property type="entry name" value="LRR_dom_sf"/>
</dbReference>
<feature type="transmembrane region" description="Helical" evidence="4">
    <location>
        <begin position="422"/>
        <end position="444"/>
    </location>
</feature>
<dbReference type="PANTHER" id="PTHR24366:SF96">
    <property type="entry name" value="LEUCINE RICH REPEAT CONTAINING 53"/>
    <property type="match status" value="1"/>
</dbReference>
<reference evidence="6 7" key="1">
    <citation type="submission" date="2022-05" db="EMBL/GenBank/DDBJ databases">
        <authorList>
            <consortium name="Genoscope - CEA"/>
            <person name="William W."/>
        </authorList>
    </citation>
    <scope>NUCLEOTIDE SEQUENCE [LARGE SCALE GENOMIC DNA]</scope>
</reference>
<evidence type="ECO:0000256" key="2">
    <source>
        <dbReference type="ARBA" id="ARBA00022737"/>
    </source>
</evidence>
<dbReference type="PROSITE" id="PS51450">
    <property type="entry name" value="LRR"/>
    <property type="match status" value="1"/>
</dbReference>
<sequence length="1024" mass="116244">RLSLYRNLARNNIAYLEKGLFNDLKDLEVLDLSGNEISFITEGILNGLPKLSTLWLFINRIWDLPYDVFHGLAQLKVLSLSMNKLTQLKDHLLRDTNNLEYIFLNNNNLSMIGPETFKGASSLETLVLSNNFELADMQSDTFAYNEFGNLSFIYILQTALVRIRVNSFKRHRKVGVVIAPTDSIFLFEIPGDNRLREGLARSGFTCNGTSCTPCPFGTYQKRLHNGSHSCIECPAGGFYQNTVGHSGTLAGQTGCLPCPKGTFVELDKFPGKHQYACRVCPGGSKTDEWASYRGCFCIDTFYRRGRFTKCEACPKGVRGYLCNETILVKEGYWWSFRDYNESWEYQRFVDALMTPDEKFNHADVNFTGIFPKPYPCPKAASCLGLLNSVRKPCKKGYGGPLCEVCVKGYYKSMSRCTKCPTLPWLITQMVFIVCVIFLLIYILFRDESKTKGKGRTLSDVVLARLKIVVGFYQVTAGTLDAFSYVQWPEALLQLSNYAKFVQLNLVQIAPIHCFRERLKMNAYVGLAVTVAVNVGVIILAFTYFHFRKIMIRLNNDTSAEEKARAISLSKVRCYRSAFLVMFITFPEVSSRILRMLPPACHKICQDIDMKNCTYYLKMDYSLKCFDKTYNKYVTAAYVGSIYPVLFPLFIVVVLYFLYYRRHIKNSALNPQPKRFEIVEGMRFIYENYNERCWYWEIVETIRKLILTSCLSLIGAEGRTYIGMAAMASGFYAVAHAQARPIPDKFEHLLQLSSLVATFFNLSVGVLLRIPSEMVNFSIEKDKDSVGVTVLLVTANVMVIGLVVIRYLYTLSWSLYNVHKNPQCNWECCVGVILLAHNTRANVTEEIGDQSMERNQVQGDDLEVRTIGGSVNDEEFTELGVENAGADDMFTDELQKETDEVYGRGIFSASQTSGALRRPRRRTHHFPEHDPKCAETHYVKKAEFSLETKETPQGFSVSSETPTRDPSVDVEVMIKEILGENMVEIHGPNRDKSTKKKPNILANVDADPERSNQAVDTSDDEETDF</sequence>
<keyword evidence="4" id="KW-0812">Transmembrane</keyword>
<evidence type="ECO:0000313" key="7">
    <source>
        <dbReference type="Proteomes" id="UP001159427"/>
    </source>
</evidence>
<dbReference type="SUPFAM" id="SSF57184">
    <property type="entry name" value="Growth factor receptor domain"/>
    <property type="match status" value="1"/>
</dbReference>